<keyword evidence="6" id="KW-0813">Transport</keyword>
<dbReference type="OrthoDB" id="4045at2"/>
<feature type="domain" description="MotA/TolQ/ExbB proton channel" evidence="8">
    <location>
        <begin position="101"/>
        <end position="221"/>
    </location>
</feature>
<dbReference type="InterPro" id="IPR050790">
    <property type="entry name" value="ExbB/TolQ_transport"/>
</dbReference>
<comment type="subcellular location">
    <subcellularLocation>
        <location evidence="1">Cell membrane</location>
        <topology evidence="1">Multi-pass membrane protein</topology>
    </subcellularLocation>
    <subcellularLocation>
        <location evidence="6">Membrane</location>
        <topology evidence="6">Multi-pass membrane protein</topology>
    </subcellularLocation>
</comment>
<proteinExistence type="inferred from homology"/>
<dbReference type="GO" id="GO:0017038">
    <property type="term" value="P:protein import"/>
    <property type="evidence" value="ECO:0007669"/>
    <property type="project" value="TreeGrafter"/>
</dbReference>
<evidence type="ECO:0000256" key="4">
    <source>
        <dbReference type="ARBA" id="ARBA00022989"/>
    </source>
</evidence>
<dbReference type="PANTHER" id="PTHR30625:SF17">
    <property type="entry name" value="TOLQ-RELATED"/>
    <property type="match status" value="1"/>
</dbReference>
<reference evidence="9 10" key="1">
    <citation type="submission" date="2018-06" db="EMBL/GenBank/DDBJ databases">
        <title>Pedobacter endophyticus sp. nov., an endophytic bacterium isolated from a leaf of Triticum aestivum.</title>
        <authorList>
            <person name="Zhang L."/>
        </authorList>
    </citation>
    <scope>NUCLEOTIDE SEQUENCE [LARGE SCALE GENOMIC DNA]</scope>
    <source>
        <strain evidence="9 10">CM134L-2</strain>
    </source>
</reference>
<protein>
    <submittedName>
        <fullName evidence="9">MotA/TolQ/ExbB proton channel family protein</fullName>
    </submittedName>
</protein>
<name>A0A3S3ST31_9SPHI</name>
<keyword evidence="2" id="KW-1003">Cell membrane</keyword>
<feature type="transmembrane region" description="Helical" evidence="7">
    <location>
        <begin position="141"/>
        <end position="166"/>
    </location>
</feature>
<dbReference type="GO" id="GO:0005886">
    <property type="term" value="C:plasma membrane"/>
    <property type="evidence" value="ECO:0007669"/>
    <property type="project" value="UniProtKB-SubCell"/>
</dbReference>
<dbReference type="EMBL" id="SAYW01000001">
    <property type="protein sequence ID" value="RWU09771.1"/>
    <property type="molecule type" value="Genomic_DNA"/>
</dbReference>
<accession>A0A3S3ST31</accession>
<keyword evidence="3 7" id="KW-0812">Transmembrane</keyword>
<comment type="caution">
    <text evidence="9">The sequence shown here is derived from an EMBL/GenBank/DDBJ whole genome shotgun (WGS) entry which is preliminary data.</text>
</comment>
<evidence type="ECO:0000256" key="6">
    <source>
        <dbReference type="RuleBase" id="RU004057"/>
    </source>
</evidence>
<evidence type="ECO:0000259" key="8">
    <source>
        <dbReference type="Pfam" id="PF01618"/>
    </source>
</evidence>
<dbReference type="PANTHER" id="PTHR30625">
    <property type="entry name" value="PROTEIN TOLQ"/>
    <property type="match status" value="1"/>
</dbReference>
<dbReference type="RefSeq" id="WP_113645211.1">
    <property type="nucleotide sequence ID" value="NZ_QMHN01000001.1"/>
</dbReference>
<dbReference type="Proteomes" id="UP000284120">
    <property type="component" value="Unassembled WGS sequence"/>
</dbReference>
<keyword evidence="4 7" id="KW-1133">Transmembrane helix</keyword>
<keyword evidence="10" id="KW-1185">Reference proteome</keyword>
<evidence type="ECO:0000256" key="1">
    <source>
        <dbReference type="ARBA" id="ARBA00004651"/>
    </source>
</evidence>
<keyword evidence="6" id="KW-0653">Protein transport</keyword>
<dbReference type="InterPro" id="IPR002898">
    <property type="entry name" value="MotA_ExbB_proton_chnl"/>
</dbReference>
<feature type="transmembrane region" description="Helical" evidence="7">
    <location>
        <begin position="186"/>
        <end position="209"/>
    </location>
</feature>
<dbReference type="Pfam" id="PF01618">
    <property type="entry name" value="MotA_ExbB"/>
    <property type="match status" value="1"/>
</dbReference>
<dbReference type="AlphaFoldDB" id="A0A3S3ST31"/>
<evidence type="ECO:0000256" key="5">
    <source>
        <dbReference type="ARBA" id="ARBA00023136"/>
    </source>
</evidence>
<comment type="similarity">
    <text evidence="6">Belongs to the exbB/tolQ family.</text>
</comment>
<evidence type="ECO:0000256" key="3">
    <source>
        <dbReference type="ARBA" id="ARBA00022692"/>
    </source>
</evidence>
<evidence type="ECO:0000313" key="9">
    <source>
        <dbReference type="EMBL" id="RWU09771.1"/>
    </source>
</evidence>
<gene>
    <name evidence="9" type="ORF">DPV69_00035</name>
</gene>
<feature type="transmembrane region" description="Helical" evidence="7">
    <location>
        <begin position="45"/>
        <end position="65"/>
    </location>
</feature>
<keyword evidence="5 7" id="KW-0472">Membrane</keyword>
<evidence type="ECO:0000313" key="10">
    <source>
        <dbReference type="Proteomes" id="UP000284120"/>
    </source>
</evidence>
<organism evidence="9 10">
    <name type="scientific">Pedobacter chitinilyticus</name>
    <dbReference type="NCBI Taxonomy" id="2233776"/>
    <lineage>
        <taxon>Bacteria</taxon>
        <taxon>Pseudomonadati</taxon>
        <taxon>Bacteroidota</taxon>
        <taxon>Sphingobacteriia</taxon>
        <taxon>Sphingobacteriales</taxon>
        <taxon>Sphingobacteriaceae</taxon>
        <taxon>Pedobacter</taxon>
    </lineage>
</organism>
<evidence type="ECO:0000256" key="2">
    <source>
        <dbReference type="ARBA" id="ARBA00022475"/>
    </source>
</evidence>
<sequence length="236" mass="25784">MILLLTTLQDTVQNLADTAQAVTTTAIKPQEDLHFIDLLFKGGWVMIPLSLLAFLGLVIFIERYLTIRKASKSDTNLLFQVRQNIKDGRLESAIALCKNTASPLARMLEKGLKRIGRPIKEIEGAIENTGKLEVSKLEKNIGILGIIAGIAPMLGFVGTIIGVITIFREVSAQGAIEIGTISGGLYTKMITSATGLIIGIMAYVLYHILNMMVEKIILKMETDAIDFIDLLEEPGK</sequence>
<evidence type="ECO:0000256" key="7">
    <source>
        <dbReference type="SAM" id="Phobius"/>
    </source>
</evidence>